<evidence type="ECO:0000259" key="5">
    <source>
        <dbReference type="PROSITE" id="PS01180"/>
    </source>
</evidence>
<dbReference type="PROSITE" id="PS50060">
    <property type="entry name" value="MAM_2"/>
    <property type="match status" value="1"/>
</dbReference>
<gene>
    <name evidence="9" type="ORF">CAPTEDRAFT_194982</name>
</gene>
<dbReference type="InterPro" id="IPR002172">
    <property type="entry name" value="LDrepeatLR_classA_rpt"/>
</dbReference>
<dbReference type="PROSITE" id="PS50948">
    <property type="entry name" value="PAN"/>
    <property type="match status" value="1"/>
</dbReference>
<dbReference type="SMART" id="SM00192">
    <property type="entry name" value="LDLa"/>
    <property type="match status" value="1"/>
</dbReference>
<evidence type="ECO:0000256" key="3">
    <source>
        <dbReference type="PROSITE-ProRule" id="PRU00121"/>
    </source>
</evidence>
<evidence type="ECO:0000259" key="7">
    <source>
        <dbReference type="PROSITE" id="PS50070"/>
    </source>
</evidence>
<dbReference type="Gene3D" id="2.60.120.290">
    <property type="entry name" value="Spermadhesin, CUB domain"/>
    <property type="match status" value="1"/>
</dbReference>
<evidence type="ECO:0000313" key="10">
    <source>
        <dbReference type="EnsemblMetazoa" id="CapteP194982"/>
    </source>
</evidence>
<dbReference type="InterPro" id="IPR035914">
    <property type="entry name" value="Sperma_CUB_dom_sf"/>
</dbReference>
<reference evidence="10" key="3">
    <citation type="submission" date="2015-06" db="UniProtKB">
        <authorList>
            <consortium name="EnsemblMetazoa"/>
        </authorList>
    </citation>
    <scope>IDENTIFICATION</scope>
</reference>
<dbReference type="PROSITE" id="PS50070">
    <property type="entry name" value="KRINGLE_2"/>
    <property type="match status" value="1"/>
</dbReference>
<organism evidence="9">
    <name type="scientific">Capitella teleta</name>
    <name type="common">Polychaete worm</name>
    <dbReference type="NCBI Taxonomy" id="283909"/>
    <lineage>
        <taxon>Eukaryota</taxon>
        <taxon>Metazoa</taxon>
        <taxon>Spiralia</taxon>
        <taxon>Lophotrochozoa</taxon>
        <taxon>Annelida</taxon>
        <taxon>Polychaeta</taxon>
        <taxon>Sedentaria</taxon>
        <taxon>Scolecida</taxon>
        <taxon>Capitellidae</taxon>
        <taxon>Capitella</taxon>
    </lineage>
</organism>
<dbReference type="CDD" id="cd00112">
    <property type="entry name" value="LDLa"/>
    <property type="match status" value="1"/>
</dbReference>
<evidence type="ECO:0000256" key="4">
    <source>
        <dbReference type="SAM" id="MobiDB-lite"/>
    </source>
</evidence>
<dbReference type="CDD" id="cd00041">
    <property type="entry name" value="CUB"/>
    <property type="match status" value="1"/>
</dbReference>
<dbReference type="SMART" id="SM00130">
    <property type="entry name" value="KR"/>
    <property type="match status" value="1"/>
</dbReference>
<dbReference type="SMART" id="SM00137">
    <property type="entry name" value="MAM"/>
    <property type="match status" value="1"/>
</dbReference>
<proteinExistence type="predicted"/>
<dbReference type="InterPro" id="IPR036055">
    <property type="entry name" value="LDL_receptor-like_sf"/>
</dbReference>
<dbReference type="PANTHER" id="PTHR23282:SF101">
    <property type="entry name" value="MAM DOMAIN-CONTAINING PROTEIN"/>
    <property type="match status" value="1"/>
</dbReference>
<evidence type="ECO:0000259" key="8">
    <source>
        <dbReference type="PROSITE" id="PS50948"/>
    </source>
</evidence>
<feature type="domain" description="Kringle" evidence="7">
    <location>
        <begin position="328"/>
        <end position="402"/>
    </location>
</feature>
<evidence type="ECO:0000313" key="11">
    <source>
        <dbReference type="Proteomes" id="UP000014760"/>
    </source>
</evidence>
<dbReference type="Pfam" id="PF00051">
    <property type="entry name" value="Kringle"/>
    <property type="match status" value="1"/>
</dbReference>
<reference evidence="9 11" key="2">
    <citation type="journal article" date="2013" name="Nature">
        <title>Insights into bilaterian evolution from three spiralian genomes.</title>
        <authorList>
            <person name="Simakov O."/>
            <person name="Marletaz F."/>
            <person name="Cho S.J."/>
            <person name="Edsinger-Gonzales E."/>
            <person name="Havlak P."/>
            <person name="Hellsten U."/>
            <person name="Kuo D.H."/>
            <person name="Larsson T."/>
            <person name="Lv J."/>
            <person name="Arendt D."/>
            <person name="Savage R."/>
            <person name="Osoegawa K."/>
            <person name="de Jong P."/>
            <person name="Grimwood J."/>
            <person name="Chapman J.A."/>
            <person name="Shapiro H."/>
            <person name="Aerts A."/>
            <person name="Otillar R.P."/>
            <person name="Terry A.Y."/>
            <person name="Boore J.L."/>
            <person name="Grigoriev I.V."/>
            <person name="Lindberg D.R."/>
            <person name="Seaver E.C."/>
            <person name="Weisblat D.A."/>
            <person name="Putnam N.H."/>
            <person name="Rokhsar D.S."/>
        </authorList>
    </citation>
    <scope>NUCLEOTIDE SEQUENCE</scope>
    <source>
        <strain evidence="9 11">I ESC-2004</strain>
    </source>
</reference>
<feature type="domain" description="Apple" evidence="8">
    <location>
        <begin position="75"/>
        <end position="160"/>
    </location>
</feature>
<reference evidence="11" key="1">
    <citation type="submission" date="2012-12" db="EMBL/GenBank/DDBJ databases">
        <authorList>
            <person name="Hellsten U."/>
            <person name="Grimwood J."/>
            <person name="Chapman J.A."/>
            <person name="Shapiro H."/>
            <person name="Aerts A."/>
            <person name="Otillar R.P."/>
            <person name="Terry A.Y."/>
            <person name="Boore J.L."/>
            <person name="Simakov O."/>
            <person name="Marletaz F."/>
            <person name="Cho S.-J."/>
            <person name="Edsinger-Gonzales E."/>
            <person name="Havlak P."/>
            <person name="Kuo D.-H."/>
            <person name="Larsson T."/>
            <person name="Lv J."/>
            <person name="Arendt D."/>
            <person name="Savage R."/>
            <person name="Osoegawa K."/>
            <person name="de Jong P."/>
            <person name="Lindberg D.R."/>
            <person name="Seaver E.C."/>
            <person name="Weisblat D.A."/>
            <person name="Putnam N.H."/>
            <person name="Grigoriev I.V."/>
            <person name="Rokhsar D.S."/>
        </authorList>
    </citation>
    <scope>NUCLEOTIDE SEQUENCE</scope>
    <source>
        <strain evidence="11">I ESC-2004</strain>
    </source>
</reference>
<dbReference type="EMBL" id="KB292298">
    <property type="protein sequence ID" value="ELU17843.1"/>
    <property type="molecule type" value="Genomic_DNA"/>
</dbReference>
<dbReference type="EnsemblMetazoa" id="CapteT194982">
    <property type="protein sequence ID" value="CapteP194982"/>
    <property type="gene ID" value="CapteG194982"/>
</dbReference>
<comment type="caution">
    <text evidence="3">Lacks conserved residue(s) required for the propagation of feature annotation.</text>
</comment>
<dbReference type="SMART" id="SM00042">
    <property type="entry name" value="CUB"/>
    <property type="match status" value="1"/>
</dbReference>
<dbReference type="InterPro" id="IPR000998">
    <property type="entry name" value="MAM_dom"/>
</dbReference>
<feature type="region of interest" description="Disordered" evidence="4">
    <location>
        <begin position="1087"/>
        <end position="1107"/>
    </location>
</feature>
<evidence type="ECO:0008006" key="12">
    <source>
        <dbReference type="Google" id="ProtNLM"/>
    </source>
</evidence>
<dbReference type="PROSITE" id="PS50068">
    <property type="entry name" value="LDLRA_2"/>
    <property type="match status" value="1"/>
</dbReference>
<feature type="domain" description="CUB" evidence="5">
    <location>
        <begin position="617"/>
        <end position="693"/>
    </location>
</feature>
<keyword evidence="1 3" id="KW-0420">Kringle</keyword>
<dbReference type="Gene3D" id="2.40.20.10">
    <property type="entry name" value="Plasminogen Kringle 4"/>
    <property type="match status" value="1"/>
</dbReference>
<protein>
    <recommendedName>
        <fullName evidence="12">Kringle domain-containing protein</fullName>
    </recommendedName>
</protein>
<dbReference type="AlphaFoldDB" id="R7VG70"/>
<dbReference type="PROSITE" id="PS01180">
    <property type="entry name" value="CUB"/>
    <property type="match status" value="1"/>
</dbReference>
<dbReference type="Proteomes" id="UP000014760">
    <property type="component" value="Unassembled WGS sequence"/>
</dbReference>
<dbReference type="SUPFAM" id="SSF49899">
    <property type="entry name" value="Concanavalin A-like lectins/glucanases"/>
    <property type="match status" value="1"/>
</dbReference>
<dbReference type="HOGENOM" id="CLU_273444_0_0_1"/>
<dbReference type="EMBL" id="AMQN01003964">
    <property type="status" value="NOT_ANNOTATED_CDS"/>
    <property type="molecule type" value="Genomic_DNA"/>
</dbReference>
<keyword evidence="2 3" id="KW-1015">Disulfide bond</keyword>
<evidence type="ECO:0000256" key="2">
    <source>
        <dbReference type="ARBA" id="ARBA00023157"/>
    </source>
</evidence>
<dbReference type="Pfam" id="PF00431">
    <property type="entry name" value="CUB"/>
    <property type="match status" value="1"/>
</dbReference>
<dbReference type="InterPro" id="IPR003609">
    <property type="entry name" value="Pan_app"/>
</dbReference>
<feature type="domain" description="MAM" evidence="6">
    <location>
        <begin position="166"/>
        <end position="317"/>
    </location>
</feature>
<feature type="disulfide bond" evidence="3">
    <location>
        <begin position="374"/>
        <end position="397"/>
    </location>
</feature>
<sequence>MASIAKYRRQTSADGLVWLMADWSRSPREAIDFSQSEQSIFAIKGHLCCLRNESACVVHSGWPFYCFRMRNHAECVESFTLRADICAIPDEAAFRVQYDETTIQVCKHLCTKLEGHRCSGFLYDSRIRNCKLTSFSGELKDSAQASSCDLSMKFYRRDRCAGKPSIACDFEDEDHIEGGCDVHQSLIERDRFEIASGDDHTFVEGGGHFAYLMETESRPGSSARFETEFFDVARTCVMIAYRIFGDAELNIYVRNEELNDAKIWSSKLENITSDSWMMSYVPVTETGPHMYVIAGRRGQTRNGGIAIDDLVIKPCKTFVAEECVSNARGLEYLGRKHYSEKKHVCQKWADNVEFLDGGRYYFLESNIEDASNFCRNPNGALTGPWCFVNSNGDHESCEIPLCECRTGWDKCMSETSCIKNEWKCDGKVHCDDSSDEIEFCVDKRQVSCSFADSFICGYQIRYPGWERTHIQSEEDTVYQLTFKGENAINGDSSMLISPEEEFLTPHFLSFNMKLENPQYSTTTKLDILLLSGTGPIEETLASYSVPQSKCSVCIPAGNYSVIFRGIVAHSMVERMVFEDTDFDVESRNFLSLSSNAQFSWKIIPATEIKNEIRNSECGVDTFSTEGVLLSPGYPQRYSNNLDCTYGIHQPIGSTTTLELKYFFLEHEKTCRYDWLQISNEDKPNDVGIRICGGCNESWDEYPVSADNLWKELYCDNLNIVINYPHSEKPDPTTASMLTENVTTVTQNMDTSTDAPANASLTPFTTSTYATSSVIPGISENLKGKTFQFEYPNILIKFHSDYIEQRPGFKILHLRNSSHSERVESAFVLAPRKELEGSNVENELYSGHFTSDTPHCLVAELFVSTSVCITLHHSYGDSRKSQRIFYVNETNTHDPNTLGLGRAWHRIHFNIPSSQHNSSSHFHVNTKVTEASIRYMMGINNLVMVDRKCTDLDGTYTLTAIFDTKENKPAVLLTPLVNITEAACLSMNASLSGIELRIRIYPFYQNHTKGGPITLIQSSLIKTNGTSNTIDTLLSPGTYSLWVEAYGSESRLHVREVSLTSGACESTGEEVLNNDDYTLYTEPYLEHSRDSSQTDQDDHLTNNTNSISTDEGASAMLATLLSEQGVPMLASNVHNSGFLRLLLTWACVLASMTIWRNLCRRPVLVYLCWQAMFTTVAF</sequence>
<dbReference type="PROSITE" id="PS00021">
    <property type="entry name" value="KRINGLE_1"/>
    <property type="match status" value="1"/>
</dbReference>
<dbReference type="InterPro" id="IPR018056">
    <property type="entry name" value="Kringle_CS"/>
</dbReference>
<dbReference type="InterPro" id="IPR000859">
    <property type="entry name" value="CUB_dom"/>
</dbReference>
<name>R7VG70_CAPTE</name>
<accession>R7VG70</accession>
<dbReference type="InterPro" id="IPR013320">
    <property type="entry name" value="ConA-like_dom_sf"/>
</dbReference>
<keyword evidence="11" id="KW-1185">Reference proteome</keyword>
<dbReference type="EMBL" id="AMQN01003963">
    <property type="status" value="NOT_ANNOTATED_CDS"/>
    <property type="molecule type" value="Genomic_DNA"/>
</dbReference>
<dbReference type="Gene3D" id="2.60.120.200">
    <property type="match status" value="1"/>
</dbReference>
<dbReference type="SUPFAM" id="SSF49854">
    <property type="entry name" value="Spermadhesin, CUB domain"/>
    <property type="match status" value="1"/>
</dbReference>
<dbReference type="InterPro" id="IPR013806">
    <property type="entry name" value="Kringle-like"/>
</dbReference>
<dbReference type="GO" id="GO:0016020">
    <property type="term" value="C:membrane"/>
    <property type="evidence" value="ECO:0007669"/>
    <property type="project" value="InterPro"/>
</dbReference>
<dbReference type="InterPro" id="IPR038178">
    <property type="entry name" value="Kringle_sf"/>
</dbReference>
<evidence type="ECO:0000259" key="6">
    <source>
        <dbReference type="PROSITE" id="PS50060"/>
    </source>
</evidence>
<dbReference type="PANTHER" id="PTHR23282">
    <property type="entry name" value="APICAL ENDOSOMAL GLYCOPROTEIN PRECURSOR"/>
    <property type="match status" value="1"/>
</dbReference>
<dbReference type="SUPFAM" id="SSF57440">
    <property type="entry name" value="Kringle-like"/>
    <property type="match status" value="1"/>
</dbReference>
<dbReference type="SUPFAM" id="SSF57424">
    <property type="entry name" value="LDL receptor-like module"/>
    <property type="match status" value="1"/>
</dbReference>
<dbReference type="InterPro" id="IPR051560">
    <property type="entry name" value="MAM_domain-containing"/>
</dbReference>
<evidence type="ECO:0000256" key="1">
    <source>
        <dbReference type="ARBA" id="ARBA00022572"/>
    </source>
</evidence>
<feature type="compositionally biased region" description="Basic and acidic residues" evidence="4">
    <location>
        <begin position="1087"/>
        <end position="1099"/>
    </location>
</feature>
<evidence type="ECO:0000313" key="9">
    <source>
        <dbReference type="EMBL" id="ELU17843.1"/>
    </source>
</evidence>
<dbReference type="OrthoDB" id="431034at2759"/>
<dbReference type="InterPro" id="IPR000001">
    <property type="entry name" value="Kringle"/>
</dbReference>